<evidence type="ECO:0000313" key="15">
    <source>
        <dbReference type="Proteomes" id="UP001501166"/>
    </source>
</evidence>
<sequence length="160" mass="19065">MVKLLIINGLGWLVLHFGISLGLLYVSDTLFQNTHPLNRVFRERAFEEKGLFWKKYLAVHRWKDRLPDGASLFNLGYKKKVLPEKSVEEVNRFIKETKRAELTHWLLFLSGPFFFFWNPVWAGWVNVIYASLLNLPFIIIQRYNRARLNSIQIVMKNRRK</sequence>
<evidence type="ECO:0000256" key="1">
    <source>
        <dbReference type="ARBA" id="ARBA00004162"/>
    </source>
</evidence>
<keyword evidence="2" id="KW-1003">Cell membrane</keyword>
<keyword evidence="7 13" id="KW-0472">Membrane</keyword>
<feature type="transmembrane region" description="Helical" evidence="13">
    <location>
        <begin position="123"/>
        <end position="140"/>
    </location>
</feature>
<reference evidence="15" key="1">
    <citation type="journal article" date="2019" name="Int. J. Syst. Evol. Microbiol.">
        <title>The Global Catalogue of Microorganisms (GCM) 10K type strain sequencing project: providing services to taxonomists for standard genome sequencing and annotation.</title>
        <authorList>
            <consortium name="The Broad Institute Genomics Platform"/>
            <consortium name="The Broad Institute Genome Sequencing Center for Infectious Disease"/>
            <person name="Wu L."/>
            <person name="Ma J."/>
        </authorList>
    </citation>
    <scope>NUCLEOTIDE SEQUENCE [LARGE SCALE GENOMIC DNA]</scope>
    <source>
        <strain evidence="15">JCM 12662</strain>
    </source>
</reference>
<keyword evidence="4 13" id="KW-0812">Transmembrane</keyword>
<comment type="pathway">
    <text evidence="9">Carotenoid biosynthesis; staphyloxanthin biosynthesis; staphyloxanthin from farnesyl diphosphate: step 5/5.</text>
</comment>
<organism evidence="14 15">
    <name type="scientific">Alkalibacterium iburiense</name>
    <dbReference type="NCBI Taxonomy" id="290589"/>
    <lineage>
        <taxon>Bacteria</taxon>
        <taxon>Bacillati</taxon>
        <taxon>Bacillota</taxon>
        <taxon>Bacilli</taxon>
        <taxon>Lactobacillales</taxon>
        <taxon>Carnobacteriaceae</taxon>
        <taxon>Alkalibacterium</taxon>
    </lineage>
</organism>
<feature type="transmembrane region" description="Helical" evidence="13">
    <location>
        <begin position="6"/>
        <end position="26"/>
    </location>
</feature>
<proteinExistence type="inferred from homology"/>
<dbReference type="EMBL" id="BAAACW010000031">
    <property type="protein sequence ID" value="GAA0355024.1"/>
    <property type="molecule type" value="Genomic_DNA"/>
</dbReference>
<evidence type="ECO:0000256" key="8">
    <source>
        <dbReference type="ARBA" id="ARBA00023315"/>
    </source>
</evidence>
<dbReference type="Proteomes" id="UP001501166">
    <property type="component" value="Unassembled WGS sequence"/>
</dbReference>
<dbReference type="Pfam" id="PF18927">
    <property type="entry name" value="CrtO"/>
    <property type="match status" value="1"/>
</dbReference>
<evidence type="ECO:0000256" key="5">
    <source>
        <dbReference type="ARBA" id="ARBA00022729"/>
    </source>
</evidence>
<keyword evidence="8 14" id="KW-0012">Acyltransferase</keyword>
<dbReference type="RefSeq" id="WP_343753683.1">
    <property type="nucleotide sequence ID" value="NZ_BAAACW010000031.1"/>
</dbReference>
<evidence type="ECO:0000256" key="9">
    <source>
        <dbReference type="ARBA" id="ARBA00023588"/>
    </source>
</evidence>
<dbReference type="InterPro" id="IPR044021">
    <property type="entry name" value="CrtO"/>
</dbReference>
<accession>A0ABP3GU83</accession>
<evidence type="ECO:0000256" key="10">
    <source>
        <dbReference type="ARBA" id="ARBA00023603"/>
    </source>
</evidence>
<evidence type="ECO:0000313" key="14">
    <source>
        <dbReference type="EMBL" id="GAA0355024.1"/>
    </source>
</evidence>
<name>A0ABP3GU83_9LACT</name>
<comment type="function">
    <text evidence="12">Catalyzes the acylation of glycosyl-4,4'-diaponeurosporenoate, i.e. the esterification of glucose at the C6'' position with the carboxyl group of the C(15) fatty acid 12-methyltetradecanoic acid, to yield staphyloxanthin. This is the last step in the biosynthesis of this orange pigment, present in most staphylococci strains.</text>
</comment>
<keyword evidence="6 13" id="KW-1133">Transmembrane helix</keyword>
<evidence type="ECO:0000256" key="11">
    <source>
        <dbReference type="ARBA" id="ARBA00023667"/>
    </source>
</evidence>
<evidence type="ECO:0000256" key="3">
    <source>
        <dbReference type="ARBA" id="ARBA00022679"/>
    </source>
</evidence>
<comment type="subcellular location">
    <subcellularLocation>
        <location evidence="1">Cell membrane</location>
        <topology evidence="1">Single-pass membrane protein</topology>
    </subcellularLocation>
</comment>
<evidence type="ECO:0000256" key="2">
    <source>
        <dbReference type="ARBA" id="ARBA00022475"/>
    </source>
</evidence>
<protein>
    <recommendedName>
        <fullName evidence="11">Glycosyl-4,4'-diaponeurosporenoate acyltransferase</fullName>
    </recommendedName>
</protein>
<keyword evidence="15" id="KW-1185">Reference proteome</keyword>
<keyword evidence="5" id="KW-0732">Signal</keyword>
<evidence type="ECO:0000256" key="7">
    <source>
        <dbReference type="ARBA" id="ARBA00023136"/>
    </source>
</evidence>
<evidence type="ECO:0000256" key="4">
    <source>
        <dbReference type="ARBA" id="ARBA00022692"/>
    </source>
</evidence>
<comment type="similarity">
    <text evidence="10">Belongs to the acyltransferase CrtO family.</text>
</comment>
<gene>
    <name evidence="14" type="primary">crtO</name>
    <name evidence="14" type="ORF">GCM10008932_05010</name>
</gene>
<evidence type="ECO:0000256" key="13">
    <source>
        <dbReference type="SAM" id="Phobius"/>
    </source>
</evidence>
<keyword evidence="3" id="KW-0808">Transferase</keyword>
<evidence type="ECO:0000256" key="6">
    <source>
        <dbReference type="ARBA" id="ARBA00022989"/>
    </source>
</evidence>
<dbReference type="GO" id="GO:0016746">
    <property type="term" value="F:acyltransferase activity"/>
    <property type="evidence" value="ECO:0007669"/>
    <property type="project" value="UniProtKB-KW"/>
</dbReference>
<comment type="caution">
    <text evidence="14">The sequence shown here is derived from an EMBL/GenBank/DDBJ whole genome shotgun (WGS) entry which is preliminary data.</text>
</comment>
<evidence type="ECO:0000256" key="12">
    <source>
        <dbReference type="ARBA" id="ARBA00025324"/>
    </source>
</evidence>